<organism evidence="1 2">
    <name type="scientific">Candidatus Yanofskybacteria bacterium GW2011_GWC1_48_11</name>
    <dbReference type="NCBI Taxonomy" id="1619027"/>
    <lineage>
        <taxon>Bacteria</taxon>
        <taxon>Candidatus Yanofskyibacteriota</taxon>
    </lineage>
</organism>
<evidence type="ECO:0000313" key="2">
    <source>
        <dbReference type="Proteomes" id="UP000034462"/>
    </source>
</evidence>
<evidence type="ECO:0000313" key="1">
    <source>
        <dbReference type="EMBL" id="KKU93194.1"/>
    </source>
</evidence>
<sequence length="112" mass="12643">MEQLILLLIALASLGGITFILYRKIPSLLELPPAERNAVGAVGQRIKNIARLQPIRGGKLLGATLSKMRGIASRTEVKTADWLEKLRKQSEERKEEFQASYWEKLRGKSKKQ</sequence>
<gene>
    <name evidence="1" type="ORF">UY25_C0003G0065</name>
</gene>
<comment type="caution">
    <text evidence="1">The sequence shown here is derived from an EMBL/GenBank/DDBJ whole genome shotgun (WGS) entry which is preliminary data.</text>
</comment>
<dbReference type="EMBL" id="LCPH01000003">
    <property type="protein sequence ID" value="KKU93194.1"/>
    <property type="molecule type" value="Genomic_DNA"/>
</dbReference>
<reference evidence="1 2" key="1">
    <citation type="journal article" date="2015" name="Nature">
        <title>rRNA introns, odd ribosomes, and small enigmatic genomes across a large radiation of phyla.</title>
        <authorList>
            <person name="Brown C.T."/>
            <person name="Hug L.A."/>
            <person name="Thomas B.C."/>
            <person name="Sharon I."/>
            <person name="Castelle C.J."/>
            <person name="Singh A."/>
            <person name="Wilkins M.J."/>
            <person name="Williams K.H."/>
            <person name="Banfield J.F."/>
        </authorList>
    </citation>
    <scope>NUCLEOTIDE SEQUENCE [LARGE SCALE GENOMIC DNA]</scope>
</reference>
<accession>A0A837INX3</accession>
<name>A0A837INX3_9BACT</name>
<dbReference type="AlphaFoldDB" id="A0A837INX3"/>
<protein>
    <submittedName>
        <fullName evidence="1">Uncharacterized protein</fullName>
    </submittedName>
</protein>
<dbReference type="Proteomes" id="UP000034462">
    <property type="component" value="Unassembled WGS sequence"/>
</dbReference>
<proteinExistence type="predicted"/>